<feature type="transmembrane region" description="Helical" evidence="10">
    <location>
        <begin position="535"/>
        <end position="557"/>
    </location>
</feature>
<dbReference type="EMBL" id="JAVRBK010000004">
    <property type="protein sequence ID" value="KAK5645428.1"/>
    <property type="molecule type" value="Genomic_DNA"/>
</dbReference>
<evidence type="ECO:0000256" key="6">
    <source>
        <dbReference type="ARBA" id="ARBA00022840"/>
    </source>
</evidence>
<dbReference type="SMART" id="SM00382">
    <property type="entry name" value="AAA"/>
    <property type="match status" value="1"/>
</dbReference>
<feature type="transmembrane region" description="Helical" evidence="10">
    <location>
        <begin position="619"/>
        <end position="643"/>
    </location>
</feature>
<dbReference type="GO" id="GO:0030659">
    <property type="term" value="C:cytoplasmic vesicle membrane"/>
    <property type="evidence" value="ECO:0007669"/>
    <property type="project" value="TreeGrafter"/>
</dbReference>
<dbReference type="Proteomes" id="UP001329430">
    <property type="component" value="Chromosome 4"/>
</dbReference>
<dbReference type="PROSITE" id="PS00211">
    <property type="entry name" value="ABC_TRANSPORTER_1"/>
    <property type="match status" value="1"/>
</dbReference>
<reference evidence="12 13" key="1">
    <citation type="journal article" date="2024" name="Insects">
        <title>An Improved Chromosome-Level Genome Assembly of the Firefly Pyrocoelia pectoralis.</title>
        <authorList>
            <person name="Fu X."/>
            <person name="Meyer-Rochow V.B."/>
            <person name="Ballantyne L."/>
            <person name="Zhu X."/>
        </authorList>
    </citation>
    <scope>NUCLEOTIDE SEQUENCE [LARGE SCALE GENOMIC DNA]</scope>
    <source>
        <strain evidence="12">XCY_ONT2</strain>
    </source>
</reference>
<evidence type="ECO:0000256" key="5">
    <source>
        <dbReference type="ARBA" id="ARBA00022741"/>
    </source>
</evidence>
<dbReference type="InterPro" id="IPR003439">
    <property type="entry name" value="ABC_transporter-like_ATP-bd"/>
</dbReference>
<dbReference type="InterPro" id="IPR043926">
    <property type="entry name" value="ABCG_dom"/>
</dbReference>
<keyword evidence="5" id="KW-0547">Nucleotide-binding</keyword>
<keyword evidence="4 10" id="KW-0812">Transmembrane</keyword>
<keyword evidence="8 10" id="KW-0472">Membrane</keyword>
<dbReference type="PANTHER" id="PTHR48041:SF129">
    <property type="entry name" value="PROTEIN WHITE"/>
    <property type="match status" value="1"/>
</dbReference>
<keyword evidence="6" id="KW-0067">ATP-binding</keyword>
<comment type="similarity">
    <text evidence="2">Belongs to the ABC transporter superfamily. ABCG family. Eye pigment precursor importer (TC 3.A.1.204) subfamily.</text>
</comment>
<comment type="caution">
    <text evidence="12">The sequence shown here is derived from an EMBL/GenBank/DDBJ whole genome shotgun (WGS) entry which is preliminary data.</text>
</comment>
<dbReference type="InterPro" id="IPR050352">
    <property type="entry name" value="ABCG_transporters"/>
</dbReference>
<dbReference type="PANTHER" id="PTHR48041">
    <property type="entry name" value="ABC TRANSPORTER G FAMILY MEMBER 28"/>
    <property type="match status" value="1"/>
</dbReference>
<evidence type="ECO:0000259" key="11">
    <source>
        <dbReference type="PROSITE" id="PS50893"/>
    </source>
</evidence>
<dbReference type="InterPro" id="IPR003593">
    <property type="entry name" value="AAA+_ATPase"/>
</dbReference>
<evidence type="ECO:0000256" key="1">
    <source>
        <dbReference type="ARBA" id="ARBA00004141"/>
    </source>
</evidence>
<dbReference type="PROSITE" id="PS50893">
    <property type="entry name" value="ABC_TRANSPORTER_2"/>
    <property type="match status" value="1"/>
</dbReference>
<dbReference type="Pfam" id="PF19055">
    <property type="entry name" value="ABC2_membrane_7"/>
    <property type="match status" value="1"/>
</dbReference>
<sequence length="649" mass="72942">MDTENMKTELLISTCDLTDTIDINSGPKYLSHSEKITFTWNNINVFVKEGSKSKRRFLDFNGPRSTPSDEGKQILKNVNGIARPGELLAIMGSSGAGKTTLMNVLTSQFSSNMIISGFCCANGVPFDSHTLRSKLAYIQQEDIFIGTLTVKEHLVFQALLRMDKHITYSERMQRVEEVVRELGLTKCENTKIGIQGRIKGISGGEMKRLAFASEVITNPSIMFCDEPTSGLDSFMALNIVQSLRELAQFGKTIICTIHQPSSELYTMFDKILLVAEGRVAFLGTRKEAETFFASLDAPCPSNYNPADYFLELLAITPGREEYCRQVVYMICDKFAESHFGEKLALETAVVEEEEDKFAYVSSVKPKSVRYKASWCTQLRVLLWRTWLSDIRDPLSIRAKVFQTLITELIIILIFYGQSLTKDGVMNITGAIYLLLINLALQNLVNAGNAFCERLPIFMREYTNGMYRADVYFLSKNVTDLPIYIIMPVVVICICYYLIGFNPDVSNFFIAIGITILVVNTSVSFGYLISCLCDSVDMVISVEISVIIPLTLFAGYLINIDAIPKYLRWLSYVSWLRYGFEGLMVNQWSGINYINCTGTAACPSNGMAVLNSYHLHEENLVLDVILIVVLLCLYRLLAYFALLAKSSTFK</sequence>
<dbReference type="Pfam" id="PF00005">
    <property type="entry name" value="ABC_tran"/>
    <property type="match status" value="1"/>
</dbReference>
<dbReference type="Gene3D" id="3.40.50.300">
    <property type="entry name" value="P-loop containing nucleotide triphosphate hydrolases"/>
    <property type="match status" value="1"/>
</dbReference>
<protein>
    <recommendedName>
        <fullName evidence="9">Protein white</fullName>
    </recommendedName>
</protein>
<keyword evidence="7 10" id="KW-1133">Transmembrane helix</keyword>
<evidence type="ECO:0000313" key="13">
    <source>
        <dbReference type="Proteomes" id="UP001329430"/>
    </source>
</evidence>
<name>A0AAN7ZP64_9COLE</name>
<evidence type="ECO:0000256" key="7">
    <source>
        <dbReference type="ARBA" id="ARBA00022989"/>
    </source>
</evidence>
<feature type="domain" description="ABC transporter" evidence="11">
    <location>
        <begin position="55"/>
        <end position="301"/>
    </location>
</feature>
<dbReference type="AlphaFoldDB" id="A0AAN7ZP64"/>
<dbReference type="GO" id="GO:0005886">
    <property type="term" value="C:plasma membrane"/>
    <property type="evidence" value="ECO:0007669"/>
    <property type="project" value="TreeGrafter"/>
</dbReference>
<evidence type="ECO:0000256" key="9">
    <source>
        <dbReference type="ARBA" id="ARBA00039188"/>
    </source>
</evidence>
<proteinExistence type="inferred from homology"/>
<evidence type="ECO:0000256" key="3">
    <source>
        <dbReference type="ARBA" id="ARBA00022448"/>
    </source>
</evidence>
<comment type="subcellular location">
    <subcellularLocation>
        <location evidence="1">Membrane</location>
        <topology evidence="1">Multi-pass membrane protein</topology>
    </subcellularLocation>
</comment>
<dbReference type="Pfam" id="PF01061">
    <property type="entry name" value="ABC2_membrane"/>
    <property type="match status" value="1"/>
</dbReference>
<dbReference type="InterPro" id="IPR017871">
    <property type="entry name" value="ABC_transporter-like_CS"/>
</dbReference>
<evidence type="ECO:0000256" key="4">
    <source>
        <dbReference type="ARBA" id="ARBA00022692"/>
    </source>
</evidence>
<gene>
    <name evidence="12" type="ORF">RI129_006728</name>
</gene>
<feature type="transmembrane region" description="Helical" evidence="10">
    <location>
        <begin position="504"/>
        <end position="528"/>
    </location>
</feature>
<dbReference type="InterPro" id="IPR027417">
    <property type="entry name" value="P-loop_NTPase"/>
</dbReference>
<evidence type="ECO:0000313" key="12">
    <source>
        <dbReference type="EMBL" id="KAK5645428.1"/>
    </source>
</evidence>
<dbReference type="GO" id="GO:0016887">
    <property type="term" value="F:ATP hydrolysis activity"/>
    <property type="evidence" value="ECO:0007669"/>
    <property type="project" value="InterPro"/>
</dbReference>
<organism evidence="12 13">
    <name type="scientific">Pyrocoelia pectoralis</name>
    <dbReference type="NCBI Taxonomy" id="417401"/>
    <lineage>
        <taxon>Eukaryota</taxon>
        <taxon>Metazoa</taxon>
        <taxon>Ecdysozoa</taxon>
        <taxon>Arthropoda</taxon>
        <taxon>Hexapoda</taxon>
        <taxon>Insecta</taxon>
        <taxon>Pterygota</taxon>
        <taxon>Neoptera</taxon>
        <taxon>Endopterygota</taxon>
        <taxon>Coleoptera</taxon>
        <taxon>Polyphaga</taxon>
        <taxon>Elateriformia</taxon>
        <taxon>Elateroidea</taxon>
        <taxon>Lampyridae</taxon>
        <taxon>Lampyrinae</taxon>
        <taxon>Pyrocoelia</taxon>
    </lineage>
</organism>
<evidence type="ECO:0000256" key="8">
    <source>
        <dbReference type="ARBA" id="ARBA00023136"/>
    </source>
</evidence>
<dbReference type="SUPFAM" id="SSF52540">
    <property type="entry name" value="P-loop containing nucleoside triphosphate hydrolases"/>
    <property type="match status" value="1"/>
</dbReference>
<accession>A0AAN7ZP64</accession>
<evidence type="ECO:0000256" key="10">
    <source>
        <dbReference type="SAM" id="Phobius"/>
    </source>
</evidence>
<keyword evidence="13" id="KW-1185">Reference proteome</keyword>
<dbReference type="GO" id="GO:0005524">
    <property type="term" value="F:ATP binding"/>
    <property type="evidence" value="ECO:0007669"/>
    <property type="project" value="UniProtKB-KW"/>
</dbReference>
<feature type="transmembrane region" description="Helical" evidence="10">
    <location>
        <begin position="480"/>
        <end position="498"/>
    </location>
</feature>
<dbReference type="CDD" id="cd03213">
    <property type="entry name" value="ABCG_EPDR"/>
    <property type="match status" value="1"/>
</dbReference>
<dbReference type="GO" id="GO:0140359">
    <property type="term" value="F:ABC-type transporter activity"/>
    <property type="evidence" value="ECO:0007669"/>
    <property type="project" value="InterPro"/>
</dbReference>
<keyword evidence="3" id="KW-0813">Transport</keyword>
<feature type="transmembrane region" description="Helical" evidence="10">
    <location>
        <begin position="400"/>
        <end position="418"/>
    </location>
</feature>
<evidence type="ECO:0000256" key="2">
    <source>
        <dbReference type="ARBA" id="ARBA00005814"/>
    </source>
</evidence>
<dbReference type="InterPro" id="IPR013525">
    <property type="entry name" value="ABC2_TM"/>
</dbReference>